<reference evidence="1" key="1">
    <citation type="submission" date="2021-01" db="UniProtKB">
        <authorList>
            <consortium name="EnsemblMetazoa"/>
        </authorList>
    </citation>
    <scope>IDENTIFICATION</scope>
</reference>
<evidence type="ECO:0000313" key="2">
    <source>
        <dbReference type="Proteomes" id="UP000594262"/>
    </source>
</evidence>
<protein>
    <submittedName>
        <fullName evidence="1">Uncharacterized protein</fullName>
    </submittedName>
</protein>
<sequence length="117" mass="13296">GKECGIFNVAKEEFSFTLTAGNERAPNLQEFDKEFLIKMGDRGKFVTFDNNASINECMSNQIFAAGWMKTNSRCKSMAWMFYANAKRPRQANSNGKGYSFEGSFMMFREKDPPTPTT</sequence>
<name>A0A7M5XGG4_9CNID</name>
<evidence type="ECO:0000313" key="1">
    <source>
        <dbReference type="EnsemblMetazoa" id="CLYHEMP022531.1"/>
    </source>
</evidence>
<accession>A0A7M5XGG4</accession>
<dbReference type="EnsemblMetazoa" id="CLYHEMT022531.1">
    <property type="protein sequence ID" value="CLYHEMP022531.1"/>
    <property type="gene ID" value="CLYHEMG022531"/>
</dbReference>
<organism evidence="1 2">
    <name type="scientific">Clytia hemisphaerica</name>
    <dbReference type="NCBI Taxonomy" id="252671"/>
    <lineage>
        <taxon>Eukaryota</taxon>
        <taxon>Metazoa</taxon>
        <taxon>Cnidaria</taxon>
        <taxon>Hydrozoa</taxon>
        <taxon>Hydroidolina</taxon>
        <taxon>Leptothecata</taxon>
        <taxon>Obeliida</taxon>
        <taxon>Clytiidae</taxon>
        <taxon>Clytia</taxon>
    </lineage>
</organism>
<dbReference type="Proteomes" id="UP000594262">
    <property type="component" value="Unplaced"/>
</dbReference>
<dbReference type="AlphaFoldDB" id="A0A7M5XGG4"/>
<proteinExistence type="predicted"/>
<keyword evidence="2" id="KW-1185">Reference proteome</keyword>